<sequence length="230" mass="26158">MVNLCGENVVNEEDKTLSSQSSPAPGRKNDPIGLRQRIFDSALAEFAESGLMGARMENIASNASTTKRMVVYHYKTKEALYMLVLEHVYRGIRQHELELDLSSLPPAEAIVKLVEASFDFHVSHPEFIRIVSTENMLRGRFIRQSTSIREINKTALTLLEDILERGKQSHLFKEDAQARDVHRLISSLCVHQVANQYTFGALFENPDEVDLQTAHYRQLAVQVALRYVMK</sequence>
<gene>
    <name evidence="5" type="ordered locus">Rahaq_4426</name>
    <name evidence="6" type="ORF">ACFPK4_04610</name>
</gene>
<protein>
    <submittedName>
        <fullName evidence="5">Regulatory protein TetR</fullName>
    </submittedName>
    <submittedName>
        <fullName evidence="6">TetR family transcriptional regulator</fullName>
    </submittedName>
</protein>
<dbReference type="eggNOG" id="COG1309">
    <property type="taxonomic scope" value="Bacteria"/>
</dbReference>
<dbReference type="SUPFAM" id="SSF48498">
    <property type="entry name" value="Tetracyclin repressor-like, C-terminal domain"/>
    <property type="match status" value="1"/>
</dbReference>
<feature type="domain" description="HTH tetR-type" evidence="4">
    <location>
        <begin position="32"/>
        <end position="92"/>
    </location>
</feature>
<evidence type="ECO:0000259" key="4">
    <source>
        <dbReference type="PROSITE" id="PS50977"/>
    </source>
</evidence>
<dbReference type="EMBL" id="JBHUCJ010000006">
    <property type="protein sequence ID" value="MFD3222802.1"/>
    <property type="molecule type" value="Genomic_DNA"/>
</dbReference>
<keyword evidence="1 2" id="KW-0238">DNA-binding</keyword>
<dbReference type="InterPro" id="IPR009057">
    <property type="entry name" value="Homeodomain-like_sf"/>
</dbReference>
<evidence type="ECO:0000313" key="5">
    <source>
        <dbReference type="EMBL" id="ADW76012.1"/>
    </source>
</evidence>
<evidence type="ECO:0000313" key="7">
    <source>
        <dbReference type="Proteomes" id="UP000007257"/>
    </source>
</evidence>
<organism evidence="5 7">
    <name type="scientific">Rahnella sp. (strain Y9602)</name>
    <dbReference type="NCBI Taxonomy" id="2703885"/>
    <lineage>
        <taxon>Bacteria</taxon>
        <taxon>Pseudomonadati</taxon>
        <taxon>Pseudomonadota</taxon>
        <taxon>Gammaproteobacteria</taxon>
        <taxon>Enterobacterales</taxon>
        <taxon>Yersiniaceae</taxon>
        <taxon>Rahnella</taxon>
    </lineage>
</organism>
<dbReference type="Proteomes" id="UP000007257">
    <property type="component" value="Chromosome"/>
</dbReference>
<dbReference type="SUPFAM" id="SSF46689">
    <property type="entry name" value="Homeodomain-like"/>
    <property type="match status" value="1"/>
</dbReference>
<evidence type="ECO:0000313" key="8">
    <source>
        <dbReference type="Proteomes" id="UP001598201"/>
    </source>
</evidence>
<dbReference type="GO" id="GO:0003677">
    <property type="term" value="F:DNA binding"/>
    <property type="evidence" value="ECO:0007669"/>
    <property type="project" value="UniProtKB-UniRule"/>
</dbReference>
<reference evidence="5 7" key="2">
    <citation type="journal article" date="2012" name="J. Bacteriol.">
        <title>Complete Genome Sequence of Rahnella sp. Strain Y9602, a Gammaproteobacterium Isolate from Metal- and Radionuclide-Contaminated Soil.</title>
        <authorList>
            <person name="Martinez R.J."/>
            <person name="Bruce D."/>
            <person name="Detter C."/>
            <person name="Goodwin L.A."/>
            <person name="Han J."/>
            <person name="Han C.S."/>
            <person name="Held B."/>
            <person name="Land M.L."/>
            <person name="Mikhailova N."/>
            <person name="Nolan M."/>
            <person name="Pennacchio L."/>
            <person name="Pitluck S."/>
            <person name="Tapia R."/>
            <person name="Woyke T."/>
            <person name="Sobecky P.A."/>
        </authorList>
    </citation>
    <scope>NUCLEOTIDE SEQUENCE [LARGE SCALE GENOMIC DNA]</scope>
    <source>
        <strain evidence="5 7">Y9602</strain>
    </source>
</reference>
<feature type="DNA-binding region" description="H-T-H motif" evidence="2">
    <location>
        <begin position="55"/>
        <end position="74"/>
    </location>
</feature>
<dbReference type="Gene3D" id="1.10.357.10">
    <property type="entry name" value="Tetracycline Repressor, domain 2"/>
    <property type="match status" value="1"/>
</dbReference>
<evidence type="ECO:0000313" key="6">
    <source>
        <dbReference type="EMBL" id="MFD3222802.1"/>
    </source>
</evidence>
<evidence type="ECO:0000256" key="1">
    <source>
        <dbReference type="ARBA" id="ARBA00023125"/>
    </source>
</evidence>
<name>A0A0H3FF95_RAHSY</name>
<dbReference type="PANTHER" id="PTHR30328">
    <property type="entry name" value="TRANSCRIPTIONAL REPRESSOR"/>
    <property type="match status" value="1"/>
</dbReference>
<dbReference type="Proteomes" id="UP001598201">
    <property type="component" value="Unassembled WGS sequence"/>
</dbReference>
<dbReference type="InterPro" id="IPR050109">
    <property type="entry name" value="HTH-type_TetR-like_transc_reg"/>
</dbReference>
<dbReference type="EMBL" id="CP002505">
    <property type="protein sequence ID" value="ADW76012.1"/>
    <property type="molecule type" value="Genomic_DNA"/>
</dbReference>
<dbReference type="OrthoDB" id="2356263at2"/>
<reference evidence="7" key="1">
    <citation type="submission" date="2011-01" db="EMBL/GenBank/DDBJ databases">
        <title>Complete sequence of chromosome of Rahnella sp. Y9602.</title>
        <authorList>
            <consortium name="US DOE Joint Genome Institute"/>
            <person name="Lucas S."/>
            <person name="Copeland A."/>
            <person name="Lapidus A."/>
            <person name="Cheng J.-F."/>
            <person name="Goodwin L."/>
            <person name="Pitluck S."/>
            <person name="Lu M."/>
            <person name="Detter J.C."/>
            <person name="Han C."/>
            <person name="Tapia R."/>
            <person name="Land M."/>
            <person name="Hauser L."/>
            <person name="Kyrpides N."/>
            <person name="Ivanova N."/>
            <person name="Ovchinnikova G."/>
            <person name="Pagani I."/>
            <person name="Sobecky P.A."/>
            <person name="Martinez R.J."/>
            <person name="Woyke T."/>
        </authorList>
    </citation>
    <scope>NUCLEOTIDE SEQUENCE [LARGE SCALE GENOMIC DNA]</scope>
    <source>
        <strain evidence="7">Y9602</strain>
    </source>
</reference>
<dbReference type="InterPro" id="IPR036271">
    <property type="entry name" value="Tet_transcr_reg_TetR-rel_C_sf"/>
</dbReference>
<dbReference type="AlphaFoldDB" id="A0A0H3FF95"/>
<dbReference type="PANTHER" id="PTHR30328:SF54">
    <property type="entry name" value="HTH-TYPE TRANSCRIPTIONAL REPRESSOR SCO4008"/>
    <property type="match status" value="1"/>
</dbReference>
<keyword evidence="8" id="KW-1185">Reference proteome</keyword>
<accession>A0A0H3FF95</accession>
<dbReference type="HOGENOM" id="CLU_069356_1_2_6"/>
<evidence type="ECO:0000256" key="3">
    <source>
        <dbReference type="SAM" id="MobiDB-lite"/>
    </source>
</evidence>
<evidence type="ECO:0000256" key="2">
    <source>
        <dbReference type="PROSITE-ProRule" id="PRU00335"/>
    </source>
</evidence>
<dbReference type="KEGG" id="rah:Rahaq_4426"/>
<dbReference type="InterPro" id="IPR041474">
    <property type="entry name" value="NicS_C"/>
</dbReference>
<dbReference type="InterPro" id="IPR001647">
    <property type="entry name" value="HTH_TetR"/>
</dbReference>
<feature type="region of interest" description="Disordered" evidence="3">
    <location>
        <begin position="12"/>
        <end position="32"/>
    </location>
</feature>
<reference evidence="6 8" key="3">
    <citation type="submission" date="2024-09" db="EMBL/GenBank/DDBJ databases">
        <title>Genomes of Rahnella.</title>
        <authorList>
            <person name="Mnguni F.C."/>
            <person name="Shin G.Y."/>
            <person name="Coutinho T."/>
        </authorList>
    </citation>
    <scope>NUCLEOTIDE SEQUENCE [LARGE SCALE GENOMIC DNA]</scope>
    <source>
        <strain evidence="6 8">20WA0057</strain>
    </source>
</reference>
<dbReference type="Pfam" id="PF00440">
    <property type="entry name" value="TetR_N"/>
    <property type="match status" value="1"/>
</dbReference>
<dbReference type="RefSeq" id="WP_013577694.1">
    <property type="nucleotide sequence ID" value="NC_015061.1"/>
</dbReference>
<proteinExistence type="predicted"/>
<dbReference type="PROSITE" id="PS50977">
    <property type="entry name" value="HTH_TETR_2"/>
    <property type="match status" value="1"/>
</dbReference>
<dbReference type="Pfam" id="PF17938">
    <property type="entry name" value="TetR_C_29"/>
    <property type="match status" value="1"/>
</dbReference>